<accession>A0A1M5VTR8</accession>
<sequence>MNLFFLHPTNHDLKEPSDTHTLIHHEHPLYMDEGSEFLDDALRMEDLPFSSAEENASPESGQNNS</sequence>
<evidence type="ECO:0000313" key="3">
    <source>
        <dbReference type="Proteomes" id="UP000184212"/>
    </source>
</evidence>
<dbReference type="Proteomes" id="UP000184212">
    <property type="component" value="Unassembled WGS sequence"/>
</dbReference>
<evidence type="ECO:0000256" key="1">
    <source>
        <dbReference type="SAM" id="MobiDB-lite"/>
    </source>
</evidence>
<feature type="compositionally biased region" description="Polar residues" evidence="1">
    <location>
        <begin position="52"/>
        <end position="65"/>
    </location>
</feature>
<dbReference type="AlphaFoldDB" id="A0A1M5VTR8"/>
<protein>
    <submittedName>
        <fullName evidence="2">Uncharacterized protein</fullName>
    </submittedName>
</protein>
<name>A0A1M5VTR8_9BACT</name>
<evidence type="ECO:0000313" key="2">
    <source>
        <dbReference type="EMBL" id="SHH78607.1"/>
    </source>
</evidence>
<keyword evidence="3" id="KW-1185">Reference proteome</keyword>
<dbReference type="EMBL" id="FQWQ01000004">
    <property type="protein sequence ID" value="SHH78607.1"/>
    <property type="molecule type" value="Genomic_DNA"/>
</dbReference>
<dbReference type="OrthoDB" id="680035at2"/>
<dbReference type="RefSeq" id="WP_143165100.1">
    <property type="nucleotide sequence ID" value="NZ_FQWQ01000004.1"/>
</dbReference>
<proteinExistence type="predicted"/>
<gene>
    <name evidence="2" type="ORF">SAMN04488109_5403</name>
</gene>
<organism evidence="2 3">
    <name type="scientific">Chryseolinea serpens</name>
    <dbReference type="NCBI Taxonomy" id="947013"/>
    <lineage>
        <taxon>Bacteria</taxon>
        <taxon>Pseudomonadati</taxon>
        <taxon>Bacteroidota</taxon>
        <taxon>Cytophagia</taxon>
        <taxon>Cytophagales</taxon>
        <taxon>Fulvivirgaceae</taxon>
        <taxon>Chryseolinea</taxon>
    </lineage>
</organism>
<dbReference type="STRING" id="947013.SAMN04488109_5403"/>
<reference evidence="2 3" key="1">
    <citation type="submission" date="2016-11" db="EMBL/GenBank/DDBJ databases">
        <authorList>
            <person name="Jaros S."/>
            <person name="Januszkiewicz K."/>
            <person name="Wedrychowicz H."/>
        </authorList>
    </citation>
    <scope>NUCLEOTIDE SEQUENCE [LARGE SCALE GENOMIC DNA]</scope>
    <source>
        <strain evidence="2 3">DSM 24574</strain>
    </source>
</reference>
<feature type="region of interest" description="Disordered" evidence="1">
    <location>
        <begin position="45"/>
        <end position="65"/>
    </location>
</feature>